<name>A0A158CJR5_9BURK</name>
<keyword evidence="2" id="KW-1185">Reference proteome</keyword>
<dbReference type="RefSeq" id="WP_074173483.1">
    <property type="nucleotide sequence ID" value="NZ_FCOX02000020.1"/>
</dbReference>
<dbReference type="Proteomes" id="UP000071859">
    <property type="component" value="Unassembled WGS sequence"/>
</dbReference>
<dbReference type="EMBL" id="FCOX02000020">
    <property type="protein sequence ID" value="SAK82532.1"/>
    <property type="molecule type" value="Genomic_DNA"/>
</dbReference>
<evidence type="ECO:0000313" key="1">
    <source>
        <dbReference type="EMBL" id="SAK82532.1"/>
    </source>
</evidence>
<proteinExistence type="predicted"/>
<comment type="caution">
    <text evidence="1">The sequence shown here is derived from an EMBL/GenBank/DDBJ whole genome shotgun (WGS) entry which is preliminary data.</text>
</comment>
<dbReference type="AlphaFoldDB" id="A0A158CJR5"/>
<evidence type="ECO:0000313" key="2">
    <source>
        <dbReference type="Proteomes" id="UP000071859"/>
    </source>
</evidence>
<reference evidence="1" key="1">
    <citation type="submission" date="2016-01" db="EMBL/GenBank/DDBJ databases">
        <authorList>
            <person name="Peeters C."/>
        </authorList>
    </citation>
    <scope>NUCLEOTIDE SEQUENCE</scope>
    <source>
        <strain evidence="1">LMG 29321</strain>
    </source>
</reference>
<sequence length="91" mass="9620">MNSSSAESKTELKLSQPTVADGEIHFSAFGPGWGFCSYVVPAGVAMQCLGAKDLSASQLHLAFQLNRQRITAAVAEGGIEDPGRRVILSKI</sequence>
<gene>
    <name evidence="1" type="ORF">AWB78_04035</name>
</gene>
<protein>
    <submittedName>
        <fullName evidence="1">Uncharacterized protein</fullName>
    </submittedName>
</protein>
<accession>A0A158CJR5</accession>
<organism evidence="1 2">
    <name type="scientific">Caballeronia calidae</name>
    <dbReference type="NCBI Taxonomy" id="1777139"/>
    <lineage>
        <taxon>Bacteria</taxon>
        <taxon>Pseudomonadati</taxon>
        <taxon>Pseudomonadota</taxon>
        <taxon>Betaproteobacteria</taxon>
        <taxon>Burkholderiales</taxon>
        <taxon>Burkholderiaceae</taxon>
        <taxon>Caballeronia</taxon>
    </lineage>
</organism>
<dbReference type="OrthoDB" id="9007104at2"/>